<gene>
    <name evidence="1" type="ORF">EVAR_48935_1</name>
</gene>
<organism evidence="1 2">
    <name type="scientific">Eumeta variegata</name>
    <name type="common">Bagworm moth</name>
    <name type="synonym">Eumeta japonica</name>
    <dbReference type="NCBI Taxonomy" id="151549"/>
    <lineage>
        <taxon>Eukaryota</taxon>
        <taxon>Metazoa</taxon>
        <taxon>Ecdysozoa</taxon>
        <taxon>Arthropoda</taxon>
        <taxon>Hexapoda</taxon>
        <taxon>Insecta</taxon>
        <taxon>Pterygota</taxon>
        <taxon>Neoptera</taxon>
        <taxon>Endopterygota</taxon>
        <taxon>Lepidoptera</taxon>
        <taxon>Glossata</taxon>
        <taxon>Ditrysia</taxon>
        <taxon>Tineoidea</taxon>
        <taxon>Psychidae</taxon>
        <taxon>Oiketicinae</taxon>
        <taxon>Eumeta</taxon>
    </lineage>
</organism>
<comment type="caution">
    <text evidence="1">The sequence shown here is derived from an EMBL/GenBank/DDBJ whole genome shotgun (WGS) entry which is preliminary data.</text>
</comment>
<protein>
    <submittedName>
        <fullName evidence="1">Uncharacterized protein</fullName>
    </submittedName>
</protein>
<proteinExistence type="predicted"/>
<dbReference type="AlphaFoldDB" id="A0A4C1YSL6"/>
<reference evidence="1 2" key="1">
    <citation type="journal article" date="2019" name="Commun. Biol.">
        <title>The bagworm genome reveals a unique fibroin gene that provides high tensile strength.</title>
        <authorList>
            <person name="Kono N."/>
            <person name="Nakamura H."/>
            <person name="Ohtoshi R."/>
            <person name="Tomita M."/>
            <person name="Numata K."/>
            <person name="Arakawa K."/>
        </authorList>
    </citation>
    <scope>NUCLEOTIDE SEQUENCE [LARGE SCALE GENOMIC DNA]</scope>
</reference>
<keyword evidence="2" id="KW-1185">Reference proteome</keyword>
<sequence>MCSDEVYELEVRPYNFHAPQFVFPEHGAVARAARERANPNGPLSLVNGEFLARVAATDPDGLHAGRVTFQVVGDGEAEQYFTVANDGENLGTLLLTRAIADDDTEFEVGPSAAPAARAHPPASVHCWRVEREAYIL</sequence>
<accession>A0A4C1YSL6</accession>
<dbReference type="Proteomes" id="UP000299102">
    <property type="component" value="Unassembled WGS sequence"/>
</dbReference>
<dbReference type="EMBL" id="BGZK01001414">
    <property type="protein sequence ID" value="GBP79471.1"/>
    <property type="molecule type" value="Genomic_DNA"/>
</dbReference>
<evidence type="ECO:0000313" key="1">
    <source>
        <dbReference type="EMBL" id="GBP79471.1"/>
    </source>
</evidence>
<name>A0A4C1YSL6_EUMVA</name>
<dbReference type="Gene3D" id="2.60.40.60">
    <property type="entry name" value="Cadherins"/>
    <property type="match status" value="1"/>
</dbReference>
<evidence type="ECO:0000313" key="2">
    <source>
        <dbReference type="Proteomes" id="UP000299102"/>
    </source>
</evidence>
<dbReference type="OrthoDB" id="6379298at2759"/>